<feature type="region of interest" description="Disordered" evidence="1">
    <location>
        <begin position="215"/>
        <end position="237"/>
    </location>
</feature>
<gene>
    <name evidence="2" type="ORF">M0812_08129</name>
</gene>
<evidence type="ECO:0000256" key="1">
    <source>
        <dbReference type="SAM" id="MobiDB-lite"/>
    </source>
</evidence>
<dbReference type="AlphaFoldDB" id="A0AAV8A077"/>
<comment type="caution">
    <text evidence="2">The sequence shown here is derived from an EMBL/GenBank/DDBJ whole genome shotgun (WGS) entry which is preliminary data.</text>
</comment>
<dbReference type="EMBL" id="JANTQA010000019">
    <property type="protein sequence ID" value="KAJ3446796.1"/>
    <property type="molecule type" value="Genomic_DNA"/>
</dbReference>
<feature type="region of interest" description="Disordered" evidence="1">
    <location>
        <begin position="281"/>
        <end position="300"/>
    </location>
</feature>
<accession>A0AAV8A077</accession>
<feature type="compositionally biased region" description="Polar residues" evidence="1">
    <location>
        <begin position="288"/>
        <end position="300"/>
    </location>
</feature>
<evidence type="ECO:0000313" key="2">
    <source>
        <dbReference type="EMBL" id="KAJ3446796.1"/>
    </source>
</evidence>
<sequence>MNCFHLVVVIGDQKTRIPIRRPDGMRVYNLITKIQQRNIFTPRKIVALRTSKGECYVNDLLESSDLVFCIFEDLLNKNEIENQKPRISQNLQKIKEKEKEKEKLIPVPETIVPNFEKKGTNKETLTQGIQPNQSLDNSKRIVENYFNNDFLHQSQLQNNQGNDNYLDNSRFGNVQQKTNSELSTKLDYQHLLFEEKYYSESQLTINPNEMVNNKNFDDQNYSNNKTTSTTTATTTSSTTSLTYLTSSSYSSYSENESENENTNGNKSTKRYQNLNTNTIEIRKKMPQSKVNPNPNFDPNTENIKVQLEKVNVNQENEDGSGNKNKNKSKSESENVNVKNKNFKKSEIKQINENVNNDDILKEHEKKKGTKGKVEGDKGNKRKQALMNLKNKKQNKNKNIKDLVMRSLSIDSDADSNQIKEEFTKKKLQFEEELRNLKILVDGEEYEDFSDYSNLSLSDSSNTSNSEEIEEIKNIEIGKNDLRIIPEGNLETNANNFATRQVKFTTHIPDTINKSSDYTIQKEEDQKNLLTSKKNENQNQNQNKT</sequence>
<feature type="compositionally biased region" description="Basic residues" evidence="1">
    <location>
        <begin position="379"/>
        <end position="393"/>
    </location>
</feature>
<evidence type="ECO:0008006" key="4">
    <source>
        <dbReference type="Google" id="ProtNLM"/>
    </source>
</evidence>
<name>A0AAV8A077_9EUKA</name>
<feature type="compositionally biased region" description="Low complexity" evidence="1">
    <location>
        <begin position="220"/>
        <end position="237"/>
    </location>
</feature>
<proteinExistence type="predicted"/>
<reference evidence="2" key="1">
    <citation type="submission" date="2022-08" db="EMBL/GenBank/DDBJ databases">
        <title>Novel sulphate-reducing endosymbionts in the free-living metamonad Anaeramoeba.</title>
        <authorList>
            <person name="Jerlstrom-Hultqvist J."/>
            <person name="Cepicka I."/>
            <person name="Gallot-Lavallee L."/>
            <person name="Salas-Leiva D."/>
            <person name="Curtis B.A."/>
            <person name="Zahonova K."/>
            <person name="Pipaliya S."/>
            <person name="Dacks J."/>
            <person name="Roger A.J."/>
        </authorList>
    </citation>
    <scope>NUCLEOTIDE SEQUENCE</scope>
    <source>
        <strain evidence="2">Busselton2</strain>
    </source>
</reference>
<organism evidence="2 3">
    <name type="scientific">Anaeramoeba flamelloides</name>
    <dbReference type="NCBI Taxonomy" id="1746091"/>
    <lineage>
        <taxon>Eukaryota</taxon>
        <taxon>Metamonada</taxon>
        <taxon>Anaeramoebidae</taxon>
        <taxon>Anaeramoeba</taxon>
    </lineage>
</organism>
<feature type="compositionally biased region" description="Low complexity" evidence="1">
    <location>
        <begin position="249"/>
        <end position="266"/>
    </location>
</feature>
<dbReference type="Proteomes" id="UP001146793">
    <property type="component" value="Unassembled WGS sequence"/>
</dbReference>
<feature type="region of interest" description="Disordered" evidence="1">
    <location>
        <begin position="509"/>
        <end position="544"/>
    </location>
</feature>
<protein>
    <recommendedName>
        <fullName evidence="4">Doublecortin domain-containing protein</fullName>
    </recommendedName>
</protein>
<evidence type="ECO:0000313" key="3">
    <source>
        <dbReference type="Proteomes" id="UP001146793"/>
    </source>
</evidence>
<feature type="region of interest" description="Disordered" evidence="1">
    <location>
        <begin position="249"/>
        <end position="271"/>
    </location>
</feature>
<feature type="compositionally biased region" description="Basic and acidic residues" evidence="1">
    <location>
        <begin position="358"/>
        <end position="378"/>
    </location>
</feature>
<feature type="region of interest" description="Disordered" evidence="1">
    <location>
        <begin position="311"/>
        <end position="393"/>
    </location>
</feature>